<keyword evidence="4" id="KW-1185">Reference proteome</keyword>
<comment type="caution">
    <text evidence="3">The sequence shown here is derived from an EMBL/GenBank/DDBJ whole genome shotgun (WGS) entry which is preliminary data.</text>
</comment>
<keyword evidence="2" id="KW-0812">Transmembrane</keyword>
<keyword evidence="2" id="KW-1133">Transmembrane helix</keyword>
<evidence type="ECO:0000256" key="1">
    <source>
        <dbReference type="SAM" id="MobiDB-lite"/>
    </source>
</evidence>
<evidence type="ECO:0000313" key="4">
    <source>
        <dbReference type="Proteomes" id="UP000504882"/>
    </source>
</evidence>
<dbReference type="Proteomes" id="UP000504882">
    <property type="component" value="Unassembled WGS sequence"/>
</dbReference>
<evidence type="ECO:0000256" key="2">
    <source>
        <dbReference type="SAM" id="Phobius"/>
    </source>
</evidence>
<name>A0ABY2DZ76_9MICO</name>
<feature type="transmembrane region" description="Helical" evidence="2">
    <location>
        <begin position="49"/>
        <end position="67"/>
    </location>
</feature>
<organism evidence="3 4">
    <name type="scientific">Occultella glacieicola</name>
    <dbReference type="NCBI Taxonomy" id="2518684"/>
    <lineage>
        <taxon>Bacteria</taxon>
        <taxon>Bacillati</taxon>
        <taxon>Actinomycetota</taxon>
        <taxon>Actinomycetes</taxon>
        <taxon>Micrococcales</taxon>
        <taxon>Ruaniaceae</taxon>
        <taxon>Occultella</taxon>
    </lineage>
</organism>
<sequence length="150" mass="16092">MNDDIQPVKARESSRASNPTFGSAWLKDEMSRGSGVPDEVSSKRLRRGLVVLAAILTMVLAVVWIVVVPREAICPAAGGPASCTQETRTAAGLRWSFVIVACYVVATSVLLIGRRSLRVLLPTTVAVFLLVCLFALGMVSSSTGFAIQRW</sequence>
<evidence type="ECO:0000313" key="3">
    <source>
        <dbReference type="EMBL" id="TDE89985.1"/>
    </source>
</evidence>
<dbReference type="EMBL" id="SMNA01000010">
    <property type="protein sequence ID" value="TDE89985.1"/>
    <property type="molecule type" value="Genomic_DNA"/>
</dbReference>
<protein>
    <submittedName>
        <fullName evidence="3">Uncharacterized protein</fullName>
    </submittedName>
</protein>
<keyword evidence="2" id="KW-0472">Membrane</keyword>
<reference evidence="3 4" key="1">
    <citation type="submission" date="2019-03" db="EMBL/GenBank/DDBJ databases">
        <title>Genomic features of bacteria from cold environments.</title>
        <authorList>
            <person name="Shen L."/>
        </authorList>
    </citation>
    <scope>NUCLEOTIDE SEQUENCE [LARGE SCALE GENOMIC DNA]</scope>
    <source>
        <strain evidence="4">T3246-1</strain>
    </source>
</reference>
<feature type="region of interest" description="Disordered" evidence="1">
    <location>
        <begin position="1"/>
        <end position="22"/>
    </location>
</feature>
<feature type="transmembrane region" description="Helical" evidence="2">
    <location>
        <begin position="125"/>
        <end position="147"/>
    </location>
</feature>
<gene>
    <name evidence="3" type="ORF">EXU48_18840</name>
</gene>
<proteinExistence type="predicted"/>
<feature type="transmembrane region" description="Helical" evidence="2">
    <location>
        <begin position="95"/>
        <end position="113"/>
    </location>
</feature>
<dbReference type="RefSeq" id="WP_133109240.1">
    <property type="nucleotide sequence ID" value="NZ_SMNA01000010.1"/>
</dbReference>
<accession>A0ABY2DZ76</accession>